<dbReference type="GO" id="GO:0003677">
    <property type="term" value="F:DNA binding"/>
    <property type="evidence" value="ECO:0007669"/>
    <property type="project" value="UniProtKB-KW"/>
</dbReference>
<dbReference type="PROSITE" id="PS50042">
    <property type="entry name" value="CNMP_BINDING_3"/>
    <property type="match status" value="1"/>
</dbReference>
<evidence type="ECO:0000259" key="5">
    <source>
        <dbReference type="PROSITE" id="PS51063"/>
    </source>
</evidence>
<sequence>MECKYLYQVLPFLNEIDKKKRERFEEYFYSAPVWLMDSFQIVELDAGVVFVKENTPVDTIYIIGRGMIKATDYRIYGITYDFMRFEGVYAMGGMEVIMDLDRYCTTLETVTPCTIVKIAKEKYARWLNSDIRALKLEAKIMGHYLFEQGKNSRAFLFLQGADRLAFYLVETYTKYAKNGILYVDSTRQELSESSGLCVKTINRAVKKFEENGWITRKGSKFYIDSEQYRKMNAVVSELIER</sequence>
<dbReference type="Gene3D" id="2.60.120.10">
    <property type="entry name" value="Jelly Rolls"/>
    <property type="match status" value="1"/>
</dbReference>
<evidence type="ECO:0000313" key="6">
    <source>
        <dbReference type="EMBL" id="GBU04232.1"/>
    </source>
</evidence>
<keyword evidence="1" id="KW-0805">Transcription regulation</keyword>
<dbReference type="Pfam" id="PF13545">
    <property type="entry name" value="HTH_Crp_2"/>
    <property type="match status" value="1"/>
</dbReference>
<name>A0A4R3JSN8_9FIRM</name>
<reference evidence="7 8" key="2">
    <citation type="submission" date="2019-03" db="EMBL/GenBank/DDBJ databases">
        <title>Genomic Encyclopedia of Type Strains, Phase IV (KMG-IV): sequencing the most valuable type-strain genomes for metagenomic binning, comparative biology and taxonomic classification.</title>
        <authorList>
            <person name="Goeker M."/>
        </authorList>
    </citation>
    <scope>NUCLEOTIDE SEQUENCE [LARGE SCALE GENOMIC DNA]</scope>
    <source>
        <strain evidence="7 8">DSM 103426</strain>
    </source>
</reference>
<evidence type="ECO:0000256" key="1">
    <source>
        <dbReference type="ARBA" id="ARBA00023015"/>
    </source>
</evidence>
<dbReference type="PROSITE" id="PS51063">
    <property type="entry name" value="HTH_CRP_2"/>
    <property type="match status" value="1"/>
</dbReference>
<dbReference type="Gene3D" id="1.10.10.10">
    <property type="entry name" value="Winged helix-like DNA-binding domain superfamily/Winged helix DNA-binding domain"/>
    <property type="match status" value="1"/>
</dbReference>
<proteinExistence type="predicted"/>
<keyword evidence="2" id="KW-0238">DNA-binding</keyword>
<dbReference type="AlphaFoldDB" id="A0A4R3JSN8"/>
<dbReference type="GO" id="GO:0006355">
    <property type="term" value="P:regulation of DNA-templated transcription"/>
    <property type="evidence" value="ECO:0007669"/>
    <property type="project" value="InterPro"/>
</dbReference>
<reference evidence="6 9" key="1">
    <citation type="journal article" date="2018" name="Int. J. Syst. Evol. Microbiol.">
        <title>Draft Genome Sequence of Faecalimonas umbilicata JCM 30896T, an Acetate-Producing Bacterium Isolated from Human Feces.</title>
        <authorList>
            <person name="Sakamoto M."/>
            <person name="Ikeyama N."/>
            <person name="Yuki M."/>
            <person name="Ohkuma M."/>
        </authorList>
    </citation>
    <scope>NUCLEOTIDE SEQUENCE [LARGE SCALE GENOMIC DNA]</scope>
    <source>
        <strain evidence="6 9">EGH7</strain>
    </source>
</reference>
<evidence type="ECO:0000259" key="4">
    <source>
        <dbReference type="PROSITE" id="PS50042"/>
    </source>
</evidence>
<evidence type="ECO:0000313" key="8">
    <source>
        <dbReference type="Proteomes" id="UP000294613"/>
    </source>
</evidence>
<gene>
    <name evidence="7" type="ORF">EDD74_10620</name>
    <name evidence="6" type="ORF">FAEUMB_07730</name>
</gene>
<dbReference type="InterPro" id="IPR014710">
    <property type="entry name" value="RmlC-like_jellyroll"/>
</dbReference>
<feature type="domain" description="Cyclic nucleotide-binding" evidence="4">
    <location>
        <begin position="35"/>
        <end position="127"/>
    </location>
</feature>
<dbReference type="InterPro" id="IPR000595">
    <property type="entry name" value="cNMP-bd_dom"/>
</dbReference>
<dbReference type="InterPro" id="IPR018490">
    <property type="entry name" value="cNMP-bd_dom_sf"/>
</dbReference>
<dbReference type="InterPro" id="IPR036388">
    <property type="entry name" value="WH-like_DNA-bd_sf"/>
</dbReference>
<evidence type="ECO:0000313" key="7">
    <source>
        <dbReference type="EMBL" id="TCS68817.1"/>
    </source>
</evidence>
<comment type="caution">
    <text evidence="7">The sequence shown here is derived from an EMBL/GenBank/DDBJ whole genome shotgun (WGS) entry which is preliminary data.</text>
</comment>
<organism evidence="7 8">
    <name type="scientific">Faecalimonas umbilicata</name>
    <dbReference type="NCBI Taxonomy" id="1912855"/>
    <lineage>
        <taxon>Bacteria</taxon>
        <taxon>Bacillati</taxon>
        <taxon>Bacillota</taxon>
        <taxon>Clostridia</taxon>
        <taxon>Lachnospirales</taxon>
        <taxon>Lachnospiraceae</taxon>
        <taxon>Faecalimonas</taxon>
    </lineage>
</organism>
<dbReference type="InterPro" id="IPR012318">
    <property type="entry name" value="HTH_CRP"/>
</dbReference>
<dbReference type="SUPFAM" id="SSF46785">
    <property type="entry name" value="Winged helix' DNA-binding domain"/>
    <property type="match status" value="1"/>
</dbReference>
<protein>
    <submittedName>
        <fullName evidence="7">CRP/FNR family cyclic AMP-dependent transcriptional regulator</fullName>
    </submittedName>
</protein>
<keyword evidence="9" id="KW-1185">Reference proteome</keyword>
<dbReference type="InterPro" id="IPR036390">
    <property type="entry name" value="WH_DNA-bd_sf"/>
</dbReference>
<evidence type="ECO:0000256" key="2">
    <source>
        <dbReference type="ARBA" id="ARBA00023125"/>
    </source>
</evidence>
<evidence type="ECO:0000256" key="3">
    <source>
        <dbReference type="ARBA" id="ARBA00023163"/>
    </source>
</evidence>
<dbReference type="Proteomes" id="UP000294613">
    <property type="component" value="Unassembled WGS sequence"/>
</dbReference>
<dbReference type="CDD" id="cd00038">
    <property type="entry name" value="CAP_ED"/>
    <property type="match status" value="1"/>
</dbReference>
<feature type="domain" description="HTH crp-type" evidence="5">
    <location>
        <begin position="158"/>
        <end position="227"/>
    </location>
</feature>
<dbReference type="RefSeq" id="WP_008974789.1">
    <property type="nucleotide sequence ID" value="NZ_BHEO01000002.1"/>
</dbReference>
<dbReference type="EMBL" id="BHEO01000002">
    <property type="protein sequence ID" value="GBU04232.1"/>
    <property type="molecule type" value="Genomic_DNA"/>
</dbReference>
<dbReference type="EMBL" id="SLZV01000006">
    <property type="protein sequence ID" value="TCS68817.1"/>
    <property type="molecule type" value="Genomic_DNA"/>
</dbReference>
<evidence type="ECO:0000313" key="9">
    <source>
        <dbReference type="Proteomes" id="UP000702954"/>
    </source>
</evidence>
<keyword evidence="3" id="KW-0804">Transcription</keyword>
<dbReference type="SUPFAM" id="SSF51206">
    <property type="entry name" value="cAMP-binding domain-like"/>
    <property type="match status" value="1"/>
</dbReference>
<dbReference type="Proteomes" id="UP000702954">
    <property type="component" value="Unassembled WGS sequence"/>
</dbReference>
<accession>A0A4R3JSN8</accession>